<dbReference type="AlphaFoldDB" id="A0A6B2LEK9"/>
<evidence type="ECO:0000313" key="3">
    <source>
        <dbReference type="EMBL" id="NDV35493.1"/>
    </source>
</evidence>
<keyword evidence="1 2" id="KW-0647">Proteasome</keyword>
<dbReference type="InterPro" id="IPR001353">
    <property type="entry name" value="Proteasome_sua/b"/>
</dbReference>
<dbReference type="PROSITE" id="PS51475">
    <property type="entry name" value="PROTEASOME_ALPHA_2"/>
    <property type="match status" value="1"/>
</dbReference>
<dbReference type="GO" id="GO:0010498">
    <property type="term" value="P:proteasomal protein catabolic process"/>
    <property type="evidence" value="ECO:0007669"/>
    <property type="project" value="UniProtKB-ARBA"/>
</dbReference>
<reference evidence="3" key="1">
    <citation type="journal article" date="2020" name="J. Eukaryot. Microbiol.">
        <title>De novo Sequencing, Assembly and Annotation of the Transcriptome for the Free-Living Testate Amoeba Arcella intermedia.</title>
        <authorList>
            <person name="Ribeiro G.M."/>
            <person name="Porfirio-Sousa A.L."/>
            <person name="Maurer-Alcala X.X."/>
            <person name="Katz L.A."/>
            <person name="Lahr D.J.G."/>
        </authorList>
    </citation>
    <scope>NUCLEOTIDE SEQUENCE</scope>
</reference>
<organism evidence="3">
    <name type="scientific">Arcella intermedia</name>
    <dbReference type="NCBI Taxonomy" id="1963864"/>
    <lineage>
        <taxon>Eukaryota</taxon>
        <taxon>Amoebozoa</taxon>
        <taxon>Tubulinea</taxon>
        <taxon>Elardia</taxon>
        <taxon>Arcellinida</taxon>
        <taxon>Sphaerothecina</taxon>
        <taxon>Arcellidae</taxon>
        <taxon>Arcella</taxon>
    </lineage>
</organism>
<evidence type="ECO:0000256" key="2">
    <source>
        <dbReference type="PROSITE-ProRule" id="PRU00808"/>
    </source>
</evidence>
<name>A0A6B2LEK9_9EUKA</name>
<evidence type="ECO:0008006" key="4">
    <source>
        <dbReference type="Google" id="ProtNLM"/>
    </source>
</evidence>
<dbReference type="InterPro" id="IPR023332">
    <property type="entry name" value="Proteasome_alpha-type"/>
</dbReference>
<dbReference type="InterPro" id="IPR050115">
    <property type="entry name" value="Proteasome_alpha"/>
</dbReference>
<sequence length="217" mass="24523">MGVEKKSAAKLQDPRTIKKIVTLDDNICMAFAGLTADGRVLTNRARIECQTYKLTLEDSASVEYMARWIGMRQQKYTQSGGVRPYGISTLIVGFDMDGTPRLFQTDPTGIYSEWVANAIGRNSKSVKEFLEKRYPGLRKVKDEDTPEEEVVTDKMDMADFDDAATIKLTIRALLEVVESPKNIEIAFLKRNQPLTFMDKDQIAKIVESIEGEKKKDE</sequence>
<proteinExistence type="inferred from homology"/>
<dbReference type="EMBL" id="GIBP01006524">
    <property type="protein sequence ID" value="NDV35493.1"/>
    <property type="molecule type" value="Transcribed_RNA"/>
</dbReference>
<dbReference type="SUPFAM" id="SSF56235">
    <property type="entry name" value="N-terminal nucleophile aminohydrolases (Ntn hydrolases)"/>
    <property type="match status" value="1"/>
</dbReference>
<dbReference type="Pfam" id="PF00227">
    <property type="entry name" value="Proteasome"/>
    <property type="match status" value="1"/>
</dbReference>
<dbReference type="GO" id="GO:0019773">
    <property type="term" value="C:proteasome core complex, alpha-subunit complex"/>
    <property type="evidence" value="ECO:0007669"/>
    <property type="project" value="UniProtKB-UniRule"/>
</dbReference>
<dbReference type="Gene3D" id="3.60.20.10">
    <property type="entry name" value="Glutamine Phosphoribosylpyrophosphate, subunit 1, domain 1"/>
    <property type="match status" value="1"/>
</dbReference>
<comment type="similarity">
    <text evidence="2">Belongs to the peptidase T1A family.</text>
</comment>
<protein>
    <recommendedName>
        <fullName evidence="4">Proteasome alpha-type subunits domain-containing protein</fullName>
    </recommendedName>
</protein>
<accession>A0A6B2LEK9</accession>
<dbReference type="PANTHER" id="PTHR11599">
    <property type="entry name" value="PROTEASOME SUBUNIT ALPHA/BETA"/>
    <property type="match status" value="1"/>
</dbReference>
<evidence type="ECO:0000256" key="1">
    <source>
        <dbReference type="ARBA" id="ARBA00022942"/>
    </source>
</evidence>
<dbReference type="InterPro" id="IPR029055">
    <property type="entry name" value="Ntn_hydrolases_N"/>
</dbReference>
<dbReference type="GO" id="GO:0005634">
    <property type="term" value="C:nucleus"/>
    <property type="evidence" value="ECO:0007669"/>
    <property type="project" value="UniProtKB-ARBA"/>
</dbReference>